<dbReference type="PANTHER" id="PTHR43649">
    <property type="entry name" value="ARABINOSE-BINDING PROTEIN-RELATED"/>
    <property type="match status" value="1"/>
</dbReference>
<dbReference type="SUPFAM" id="SSF53850">
    <property type="entry name" value="Periplasmic binding protein-like II"/>
    <property type="match status" value="1"/>
</dbReference>
<dbReference type="Pfam" id="PF13416">
    <property type="entry name" value="SBP_bac_8"/>
    <property type="match status" value="1"/>
</dbReference>
<gene>
    <name evidence="2" type="ORF">GJB61_23710</name>
</gene>
<sequence>MKAIKGMLAIALVATVLSGCGGNQNAASSTNGKDTNTDTTAPITLTWFDKNTGDAFDNPVAKAITEKTGVKVEVQQPTGNPIEKLNLMLASNDLPDVVMLDRGSDIMNKYIASGAVVPLNDLIDQYGPHIKEMYGDTLKKTKSDDGKNYYLANWYGLEKYPVFGFFMRMDIMKELGAGDKVSNGEPFTAEEFENLLVKFKEKYPTIDGKDSIPMTLNGENIGSVTGTLKGMFGMMPYYEVGGELKKDIRDPKYLEMVKFLNSLYRKGLLDKEWATLKTKQFEQKLSTGNVFATAEALWNVGNANTVLRSAEKDPAKQEEHQFYQYKVLAPGVAADQTTYGPKSSLGWDGVAITRSNKDPIRTIKMMDYLASEEGQYLLMWGIEGKDWDMKDGKHVPKQEVLDAFKKNWDEAARTTGIRKWTWMIKNGPGTDGTPYDLIGRFSTDAVTDLAIKNLADTSYDTAPYDSLGTAGGTTEAIMETKVNDTANKYFLKMALAPSEEQVTELYNQMMKEAESAGLSKIETIYTDNYKKRLELWNN</sequence>
<organism evidence="2 3">
    <name type="scientific">Paenibacillus monticola</name>
    <dbReference type="NCBI Taxonomy" id="2666075"/>
    <lineage>
        <taxon>Bacteria</taxon>
        <taxon>Bacillati</taxon>
        <taxon>Bacillota</taxon>
        <taxon>Bacilli</taxon>
        <taxon>Bacillales</taxon>
        <taxon>Paenibacillaceae</taxon>
        <taxon>Paenibacillus</taxon>
    </lineage>
</organism>
<feature type="chain" id="PRO_5030742839" evidence="1">
    <location>
        <begin position="27"/>
        <end position="538"/>
    </location>
</feature>
<evidence type="ECO:0000256" key="1">
    <source>
        <dbReference type="SAM" id="SignalP"/>
    </source>
</evidence>
<dbReference type="Gene3D" id="3.40.190.10">
    <property type="entry name" value="Periplasmic binding protein-like II"/>
    <property type="match status" value="2"/>
</dbReference>
<proteinExistence type="predicted"/>
<dbReference type="EMBL" id="WJXB01000011">
    <property type="protein sequence ID" value="MRN55984.1"/>
    <property type="molecule type" value="Genomic_DNA"/>
</dbReference>
<dbReference type="AlphaFoldDB" id="A0A7X2H9H8"/>
<evidence type="ECO:0000313" key="3">
    <source>
        <dbReference type="Proteomes" id="UP000463051"/>
    </source>
</evidence>
<protein>
    <submittedName>
        <fullName evidence="2">Extracellular solute-binding protein</fullName>
    </submittedName>
</protein>
<feature type="signal peptide" evidence="1">
    <location>
        <begin position="1"/>
        <end position="26"/>
    </location>
</feature>
<keyword evidence="3" id="KW-1185">Reference proteome</keyword>
<accession>A0A7X2H9H8</accession>
<dbReference type="InterPro" id="IPR006059">
    <property type="entry name" value="SBP"/>
</dbReference>
<comment type="caution">
    <text evidence="2">The sequence shown here is derived from an EMBL/GenBank/DDBJ whole genome shotgun (WGS) entry which is preliminary data.</text>
</comment>
<dbReference type="RefSeq" id="WP_154121479.1">
    <property type="nucleotide sequence ID" value="NZ_WJXB01000011.1"/>
</dbReference>
<dbReference type="CDD" id="cd13582">
    <property type="entry name" value="PBP2_AlgQ_like_3"/>
    <property type="match status" value="1"/>
</dbReference>
<name>A0A7X2H9H8_9BACL</name>
<evidence type="ECO:0000313" key="2">
    <source>
        <dbReference type="EMBL" id="MRN55984.1"/>
    </source>
</evidence>
<dbReference type="PROSITE" id="PS51257">
    <property type="entry name" value="PROKAR_LIPOPROTEIN"/>
    <property type="match status" value="1"/>
</dbReference>
<dbReference type="PANTHER" id="PTHR43649:SF12">
    <property type="entry name" value="DIACETYLCHITOBIOSE BINDING PROTEIN DASA"/>
    <property type="match status" value="1"/>
</dbReference>
<dbReference type="Proteomes" id="UP000463051">
    <property type="component" value="Unassembled WGS sequence"/>
</dbReference>
<keyword evidence="1" id="KW-0732">Signal</keyword>
<reference evidence="2 3" key="1">
    <citation type="submission" date="2019-11" db="EMBL/GenBank/DDBJ databases">
        <title>Paenibacillus monticola sp. nov., a novel PGPR strain isolated from mountain sample in China.</title>
        <authorList>
            <person name="Zhao Q."/>
            <person name="Li H.-P."/>
            <person name="Zhang J.-L."/>
        </authorList>
    </citation>
    <scope>NUCLEOTIDE SEQUENCE [LARGE SCALE GENOMIC DNA]</scope>
    <source>
        <strain evidence="2 3">LC-T2</strain>
    </source>
</reference>
<dbReference type="InterPro" id="IPR050490">
    <property type="entry name" value="Bact_solute-bd_prot1"/>
</dbReference>